<accession>A0ABR7M2Y3</accession>
<evidence type="ECO:0008006" key="3">
    <source>
        <dbReference type="Google" id="ProtNLM"/>
    </source>
</evidence>
<evidence type="ECO:0000313" key="1">
    <source>
        <dbReference type="EMBL" id="MBC6489378.1"/>
    </source>
</evidence>
<keyword evidence="2" id="KW-1185">Reference proteome</keyword>
<evidence type="ECO:0000313" key="2">
    <source>
        <dbReference type="Proteomes" id="UP000765802"/>
    </source>
</evidence>
<gene>
    <name evidence="1" type="ORF">BC349_00230</name>
</gene>
<name>A0ABR7M2Y3_9BACT</name>
<organism evidence="1 2">
    <name type="scientific">Flavihumibacter stibioxidans</name>
    <dbReference type="NCBI Taxonomy" id="1834163"/>
    <lineage>
        <taxon>Bacteria</taxon>
        <taxon>Pseudomonadati</taxon>
        <taxon>Bacteroidota</taxon>
        <taxon>Chitinophagia</taxon>
        <taxon>Chitinophagales</taxon>
        <taxon>Chitinophagaceae</taxon>
        <taxon>Flavihumibacter</taxon>
    </lineage>
</organism>
<reference evidence="1 2" key="1">
    <citation type="submission" date="2016-07" db="EMBL/GenBank/DDBJ databases">
        <title>Genome analysis of Flavihumibacter stibioxidans YS-17.</title>
        <authorList>
            <person name="Shi K."/>
            <person name="Han Y."/>
            <person name="Wang G."/>
        </authorList>
    </citation>
    <scope>NUCLEOTIDE SEQUENCE [LARGE SCALE GENOMIC DNA]</scope>
    <source>
        <strain evidence="1 2">YS-17</strain>
    </source>
</reference>
<dbReference type="InterPro" id="IPR005358">
    <property type="entry name" value="Puta_zinc/iron-chelating_dom"/>
</dbReference>
<sequence>MRNKDLQLVTDLSFIAGESAAKTAENEAFRDFLKHSDIELDSLVHELNGEIEPLIDCTACGNCCRSLMINVSADEAQSLAERLHTSLAAVKEKYLEESTGGMLVINTIPCHFLADNKCTIYENRFADCREFPHLHKNGFHQRIFGTLMHYGRCPIIYNVMEALKQHTKFVPELK</sequence>
<comment type="caution">
    <text evidence="1">The sequence shown here is derived from an EMBL/GenBank/DDBJ whole genome shotgun (WGS) entry which is preliminary data.</text>
</comment>
<proteinExistence type="predicted"/>
<dbReference type="EMBL" id="MBUA01000001">
    <property type="protein sequence ID" value="MBC6489378.1"/>
    <property type="molecule type" value="Genomic_DNA"/>
</dbReference>
<protein>
    <recommendedName>
        <fullName evidence="3">YkgJ family cysteine cluster protein</fullName>
    </recommendedName>
</protein>
<dbReference type="Proteomes" id="UP000765802">
    <property type="component" value="Unassembled WGS sequence"/>
</dbReference>
<dbReference type="Pfam" id="PF03692">
    <property type="entry name" value="CxxCxxCC"/>
    <property type="match status" value="1"/>
</dbReference>